<dbReference type="PANTHER" id="PTHR31065">
    <property type="entry name" value="PLATZ TRANSCRIPTION FACTOR FAMILY PROTEIN"/>
    <property type="match status" value="1"/>
</dbReference>
<reference evidence="2" key="1">
    <citation type="submission" date="2022-05" db="EMBL/GenBank/DDBJ databases">
        <title>The Musa troglodytarum L. genome provides insights into the mechanism of non-climacteric behaviour and enrichment of carotenoids.</title>
        <authorList>
            <person name="Wang J."/>
        </authorList>
    </citation>
    <scope>NUCLEOTIDE SEQUENCE</scope>
    <source>
        <tissue evidence="2">Leaf</tissue>
    </source>
</reference>
<dbReference type="PANTHER" id="PTHR31065:SF35">
    <property type="entry name" value="PLATZ TRANSCRIPTION FACTOR FAMILY PROTEIN"/>
    <property type="match status" value="1"/>
</dbReference>
<proteinExistence type="predicted"/>
<organism evidence="2 3">
    <name type="scientific">Musa troglodytarum</name>
    <name type="common">fe'i banana</name>
    <dbReference type="NCBI Taxonomy" id="320322"/>
    <lineage>
        <taxon>Eukaryota</taxon>
        <taxon>Viridiplantae</taxon>
        <taxon>Streptophyta</taxon>
        <taxon>Embryophyta</taxon>
        <taxon>Tracheophyta</taxon>
        <taxon>Spermatophyta</taxon>
        <taxon>Magnoliopsida</taxon>
        <taxon>Liliopsida</taxon>
        <taxon>Zingiberales</taxon>
        <taxon>Musaceae</taxon>
        <taxon>Musa</taxon>
    </lineage>
</organism>
<dbReference type="Gene3D" id="3.30.160.60">
    <property type="entry name" value="Classic Zinc Finger"/>
    <property type="match status" value="1"/>
</dbReference>
<evidence type="ECO:0000313" key="3">
    <source>
        <dbReference type="Proteomes" id="UP001055439"/>
    </source>
</evidence>
<protein>
    <submittedName>
        <fullName evidence="2">PLATZ transcription factor</fullName>
    </submittedName>
</protein>
<dbReference type="Pfam" id="PF04640">
    <property type="entry name" value="PLATZ"/>
    <property type="match status" value="1"/>
</dbReference>
<dbReference type="EMBL" id="CP097509">
    <property type="protein sequence ID" value="URE14832.1"/>
    <property type="molecule type" value="Genomic_DNA"/>
</dbReference>
<name>A0A9E7GMI3_9LILI</name>
<dbReference type="InterPro" id="IPR006734">
    <property type="entry name" value="PLATZ"/>
</dbReference>
<feature type="region of interest" description="Disordered" evidence="1">
    <location>
        <begin position="151"/>
        <end position="206"/>
    </location>
</feature>
<dbReference type="AlphaFoldDB" id="A0A9E7GMI3"/>
<accession>A0A9E7GMI3</accession>
<sequence>MGDMGNIKLQMLLDFVSVHDLFHEKCGLHEKPRNFYCFDCRMTPFCALCRPAHNHKHEHIIQVFKATRKEAVLEESIAGLIDTSDIQKLINNGASVVYIKRRRDPRAPGQIIEHHACRTCCFIFPPSTKDPGIRFCSISCKLQDMMAELGWSEGGETPDGGSTSNGSGNSSNAASDDADTGDEGGIGVPLRRRPRKQSRPLQSPMM</sequence>
<evidence type="ECO:0000256" key="1">
    <source>
        <dbReference type="SAM" id="MobiDB-lite"/>
    </source>
</evidence>
<feature type="compositionally biased region" description="Low complexity" evidence="1">
    <location>
        <begin position="159"/>
        <end position="175"/>
    </location>
</feature>
<dbReference type="SUPFAM" id="SSF57845">
    <property type="entry name" value="B-box zinc-binding domain"/>
    <property type="match status" value="1"/>
</dbReference>
<keyword evidence="3" id="KW-1185">Reference proteome</keyword>
<gene>
    <name evidence="2" type="ORF">MUK42_35721</name>
</gene>
<dbReference type="Proteomes" id="UP001055439">
    <property type="component" value="Chromosome 7"/>
</dbReference>
<evidence type="ECO:0000313" key="2">
    <source>
        <dbReference type="EMBL" id="URE14832.1"/>
    </source>
</evidence>